<dbReference type="EMBL" id="JBBXMP010000191">
    <property type="protein sequence ID" value="KAL0060131.1"/>
    <property type="molecule type" value="Genomic_DNA"/>
</dbReference>
<reference evidence="1 2" key="1">
    <citation type="submission" date="2024-05" db="EMBL/GenBank/DDBJ databases">
        <title>A draft genome resource for the thread blight pathogen Marasmius tenuissimus strain MS-2.</title>
        <authorList>
            <person name="Yulfo-Soto G.E."/>
            <person name="Baruah I.K."/>
            <person name="Amoako-Attah I."/>
            <person name="Bukari Y."/>
            <person name="Meinhardt L.W."/>
            <person name="Bailey B.A."/>
            <person name="Cohen S.P."/>
        </authorList>
    </citation>
    <scope>NUCLEOTIDE SEQUENCE [LARGE SCALE GENOMIC DNA]</scope>
    <source>
        <strain evidence="1 2">MS-2</strain>
    </source>
</reference>
<dbReference type="Proteomes" id="UP001437256">
    <property type="component" value="Unassembled WGS sequence"/>
</dbReference>
<name>A0ABR2ZEY0_9AGAR</name>
<comment type="caution">
    <text evidence="1">The sequence shown here is derived from an EMBL/GenBank/DDBJ whole genome shotgun (WGS) entry which is preliminary data.</text>
</comment>
<keyword evidence="2" id="KW-1185">Reference proteome</keyword>
<accession>A0ABR2ZEY0</accession>
<evidence type="ECO:0000313" key="1">
    <source>
        <dbReference type="EMBL" id="KAL0060131.1"/>
    </source>
</evidence>
<protein>
    <submittedName>
        <fullName evidence="1">Uncharacterized protein</fullName>
    </submittedName>
</protein>
<proteinExistence type="predicted"/>
<evidence type="ECO:0000313" key="2">
    <source>
        <dbReference type="Proteomes" id="UP001437256"/>
    </source>
</evidence>
<organism evidence="1 2">
    <name type="scientific">Marasmius tenuissimus</name>
    <dbReference type="NCBI Taxonomy" id="585030"/>
    <lineage>
        <taxon>Eukaryota</taxon>
        <taxon>Fungi</taxon>
        <taxon>Dikarya</taxon>
        <taxon>Basidiomycota</taxon>
        <taxon>Agaricomycotina</taxon>
        <taxon>Agaricomycetes</taxon>
        <taxon>Agaricomycetidae</taxon>
        <taxon>Agaricales</taxon>
        <taxon>Marasmiineae</taxon>
        <taxon>Marasmiaceae</taxon>
        <taxon>Marasmius</taxon>
    </lineage>
</organism>
<sequence>MNHFLALAPPLQCCVKLDSSWQASIGNSVPPLEVFKQLLDSPSFATHRPENRLITRSLFSELFSATQHRESPNSSSKARTSLSDGLDLSKFHISSQPTVLFGKDIPSCCTSHPHSLLKYDNSIVAVDDLLYDILRFCHLASRHGDQEATNALVQEHYAFVPVDLVAKFVKACPGCGERLLSEKAGDVVTGSKSTGPSVYPPIIRNSPSFQAQGALTQPSTVVDEEGETDEGDDLVRYLHLERTVRSAPSKIELPLMSTRSAPGVERPAPSMTGSMERLMSLPMSREVSLYQGIPNGWQYHFPDYESALNEFVKQMDEPPPEAVVKRKEVQKVPRIPSVAPLSRDRINNTLCNGIGDGSELFERGPVVLVEKEIVQKSVQDDPLDRAFAQIDQFSASVQVCKVNYSVIHPESLAYRCAGKYEHHYLTL</sequence>
<gene>
    <name evidence="1" type="ORF">AAF712_013103</name>
</gene>